<reference evidence="2 3" key="1">
    <citation type="submission" date="2007-03" db="EMBL/GenBank/DDBJ databases">
        <authorList>
            <person name="Fulton L."/>
            <person name="Clifton S."/>
            <person name="Fulton B."/>
            <person name="Xu J."/>
            <person name="Minx P."/>
            <person name="Pepin K.H."/>
            <person name="Johnson M."/>
            <person name="Thiruvilangam P."/>
            <person name="Bhonagiri V."/>
            <person name="Nash W.E."/>
            <person name="Mardis E.R."/>
            <person name="Wilson R.K."/>
        </authorList>
    </citation>
    <scope>NUCLEOTIDE SEQUENCE [LARGE SCALE GENOMIC DNA]</scope>
    <source>
        <strain evidence="2 3">ATCC 27756</strain>
    </source>
</reference>
<feature type="compositionally biased region" description="Basic residues" evidence="1">
    <location>
        <begin position="1"/>
        <end position="11"/>
    </location>
</feature>
<dbReference type="PaxDb" id="411460-RUMTOR_01486"/>
<reference evidence="2 3" key="2">
    <citation type="submission" date="2007-04" db="EMBL/GenBank/DDBJ databases">
        <title>Draft genome sequence of Ruminococcus torques (ATCC 27756).</title>
        <authorList>
            <person name="Sudarsanam P."/>
            <person name="Ley R."/>
            <person name="Guruge J."/>
            <person name="Turnbaugh P.J."/>
            <person name="Mahowald M."/>
            <person name="Liep D."/>
            <person name="Gordon J."/>
        </authorList>
    </citation>
    <scope>NUCLEOTIDE SEQUENCE [LARGE SCALE GENOMIC DNA]</scope>
    <source>
        <strain evidence="2 3">ATCC 27756</strain>
    </source>
</reference>
<dbReference type="EMBL" id="AAVP02000006">
    <property type="protein sequence ID" value="EDK24232.1"/>
    <property type="molecule type" value="Genomic_DNA"/>
</dbReference>
<comment type="caution">
    <text evidence="2">The sequence shown here is derived from an EMBL/GenBank/DDBJ whole genome shotgun (WGS) entry which is preliminary data.</text>
</comment>
<proteinExistence type="predicted"/>
<dbReference type="HOGENOM" id="CLU_3316479_0_0_9"/>
<dbReference type="Proteomes" id="UP000003577">
    <property type="component" value="Unassembled WGS sequence"/>
</dbReference>
<name>A5KML3_9FIRM</name>
<dbReference type="AlphaFoldDB" id="A5KML3"/>
<protein>
    <submittedName>
        <fullName evidence="2">Uncharacterized protein</fullName>
    </submittedName>
</protein>
<organism evidence="2 3">
    <name type="scientific">[Ruminococcus] torques ATCC 27756</name>
    <dbReference type="NCBI Taxonomy" id="411460"/>
    <lineage>
        <taxon>Bacteria</taxon>
        <taxon>Bacillati</taxon>
        <taxon>Bacillota</taxon>
        <taxon>Clostridia</taxon>
        <taxon>Lachnospirales</taxon>
        <taxon>Lachnospiraceae</taxon>
        <taxon>Mediterraneibacter</taxon>
    </lineage>
</organism>
<gene>
    <name evidence="2" type="ORF">RUMTOR_01486</name>
</gene>
<feature type="region of interest" description="Disordered" evidence="1">
    <location>
        <begin position="1"/>
        <end position="39"/>
    </location>
</feature>
<sequence>MIMAAVKRRKAKEGGRVNGGTKGDNDRSETRGLFLSGSN</sequence>
<evidence type="ECO:0000256" key="1">
    <source>
        <dbReference type="SAM" id="MobiDB-lite"/>
    </source>
</evidence>
<evidence type="ECO:0000313" key="3">
    <source>
        <dbReference type="Proteomes" id="UP000003577"/>
    </source>
</evidence>
<evidence type="ECO:0000313" key="2">
    <source>
        <dbReference type="EMBL" id="EDK24232.1"/>
    </source>
</evidence>
<accession>A5KML3</accession>